<dbReference type="InterPro" id="IPR020019">
    <property type="entry name" value="AcTrfase_PglD-like"/>
</dbReference>
<dbReference type="InterPro" id="IPR041561">
    <property type="entry name" value="PglD_N"/>
</dbReference>
<feature type="site" description="Increases basicity of active site His" evidence="2">
    <location>
        <position position="138"/>
    </location>
</feature>
<comment type="similarity">
    <text evidence="1">Belongs to the transferase hexapeptide repeat family.</text>
</comment>
<dbReference type="PANTHER" id="PTHR43300:SF7">
    <property type="entry name" value="UDP-N-ACETYLBACILLOSAMINE N-ACETYLTRANSFERASE"/>
    <property type="match status" value="1"/>
</dbReference>
<dbReference type="PANTHER" id="PTHR43300">
    <property type="entry name" value="ACETYLTRANSFERASE"/>
    <property type="match status" value="1"/>
</dbReference>
<sequence length="215" mass="22101">MQRLIIVGAGNLGREVAVYASQCPGFQVPFLFLDDTGAKPDIADLALPPPEPIDRWKPLHGDKVVVALGDPDNRLALVQRLNDRGALFAPPLIHPLAWLAPGIRPGPGCIIAPFVSIGTGASLGAHVLANTHVAIGHDARIGDGSTLGPHSVLNGWVETGRCVLIGSGAVVTARCHIGNQGRVAAGSVVYTHVGPGLTASGNPARAFPMPAEAGN</sequence>
<dbReference type="CDD" id="cd03360">
    <property type="entry name" value="LbH_AT_putative"/>
    <property type="match status" value="1"/>
</dbReference>
<name>A0A143DED7_9PROT</name>
<protein>
    <recommendedName>
        <fullName evidence="4">PglD N-terminal domain-containing protein</fullName>
    </recommendedName>
</protein>
<dbReference type="RefSeq" id="WP_066134189.1">
    <property type="nucleotide sequence ID" value="NZ_CP014525.1"/>
</dbReference>
<gene>
    <name evidence="5" type="ORF">AY555_04950</name>
</gene>
<dbReference type="SUPFAM" id="SSF51161">
    <property type="entry name" value="Trimeric LpxA-like enzymes"/>
    <property type="match status" value="1"/>
</dbReference>
<feature type="binding site" evidence="3">
    <location>
        <position position="69"/>
    </location>
    <ligand>
        <name>substrate</name>
    </ligand>
</feature>
<evidence type="ECO:0000313" key="5">
    <source>
        <dbReference type="EMBL" id="AMW34633.1"/>
    </source>
</evidence>
<dbReference type="Gene3D" id="3.40.50.20">
    <property type="match status" value="1"/>
</dbReference>
<organism evidence="5 6">
    <name type="scientific">Haematospirillum jordaniae</name>
    <dbReference type="NCBI Taxonomy" id="1549855"/>
    <lineage>
        <taxon>Bacteria</taxon>
        <taxon>Pseudomonadati</taxon>
        <taxon>Pseudomonadota</taxon>
        <taxon>Alphaproteobacteria</taxon>
        <taxon>Rhodospirillales</taxon>
        <taxon>Novispirillaceae</taxon>
        <taxon>Haematospirillum</taxon>
    </lineage>
</organism>
<dbReference type="Proteomes" id="UP000076066">
    <property type="component" value="Chromosome"/>
</dbReference>
<dbReference type="GeneID" id="53316499"/>
<dbReference type="AlphaFoldDB" id="A0A143DED7"/>
<dbReference type="Gene3D" id="2.160.10.10">
    <property type="entry name" value="Hexapeptide repeat proteins"/>
    <property type="match status" value="1"/>
</dbReference>
<accession>A0A143DED7</accession>
<dbReference type="Pfam" id="PF17836">
    <property type="entry name" value="PglD_N"/>
    <property type="match status" value="1"/>
</dbReference>
<keyword evidence="6" id="KW-1185">Reference proteome</keyword>
<dbReference type="EMBL" id="CP014525">
    <property type="protein sequence ID" value="AMW34633.1"/>
    <property type="molecule type" value="Genomic_DNA"/>
</dbReference>
<reference evidence="5 6" key="1">
    <citation type="submission" date="2016-02" db="EMBL/GenBank/DDBJ databases">
        <title>Complete Genome of H5569, the type strain of the newly described species Haematospirillium jordaniae.</title>
        <authorList>
            <person name="Nicholson A.C."/>
            <person name="Humrighouse B.W."/>
            <person name="Loparov V."/>
            <person name="McQuiston J.R."/>
        </authorList>
    </citation>
    <scope>NUCLEOTIDE SEQUENCE [LARGE SCALE GENOMIC DNA]</scope>
    <source>
        <strain evidence="5 6">H5569</strain>
    </source>
</reference>
<evidence type="ECO:0000313" key="6">
    <source>
        <dbReference type="Proteomes" id="UP000076066"/>
    </source>
</evidence>
<evidence type="ECO:0000256" key="2">
    <source>
        <dbReference type="PIRSR" id="PIRSR620019-1"/>
    </source>
</evidence>
<evidence type="ECO:0000256" key="3">
    <source>
        <dbReference type="PIRSR" id="PIRSR620019-2"/>
    </source>
</evidence>
<dbReference type="InterPro" id="IPR050179">
    <property type="entry name" value="Trans_hexapeptide_repeat"/>
</dbReference>
<feature type="active site" description="Proton acceptor" evidence="2">
    <location>
        <position position="137"/>
    </location>
</feature>
<dbReference type="KEGG" id="hjo:AY555_04950"/>
<evidence type="ECO:0000259" key="4">
    <source>
        <dbReference type="Pfam" id="PF17836"/>
    </source>
</evidence>
<evidence type="ECO:0000256" key="1">
    <source>
        <dbReference type="ARBA" id="ARBA00007274"/>
    </source>
</evidence>
<dbReference type="OrthoDB" id="9815592at2"/>
<dbReference type="STRING" id="1549855.AY555_04950"/>
<feature type="domain" description="PglD N-terminal" evidence="4">
    <location>
        <begin position="3"/>
        <end position="81"/>
    </location>
</feature>
<dbReference type="InterPro" id="IPR011004">
    <property type="entry name" value="Trimer_LpxA-like_sf"/>
</dbReference>
<proteinExistence type="inferred from homology"/>